<dbReference type="Proteomes" id="UP000676917">
    <property type="component" value="Unassembled WGS sequence"/>
</dbReference>
<accession>A0A919X6E8</accession>
<evidence type="ECO:0008006" key="3">
    <source>
        <dbReference type="Google" id="ProtNLM"/>
    </source>
</evidence>
<name>A0A919X6E8_9BACI</name>
<evidence type="ECO:0000313" key="1">
    <source>
        <dbReference type="EMBL" id="GIO25718.1"/>
    </source>
</evidence>
<dbReference type="InterPro" id="IPR024496">
    <property type="entry name" value="Spore_germ_GerPE"/>
</dbReference>
<comment type="caution">
    <text evidence="1">The sequence shown here is derived from an EMBL/GenBank/DDBJ whole genome shotgun (WGS) entry which is preliminary data.</text>
</comment>
<protein>
    <recommendedName>
        <fullName evidence="3">Spore germination protein GerPE</fullName>
    </recommendedName>
</protein>
<dbReference type="RefSeq" id="WP_212919244.1">
    <property type="nucleotide sequence ID" value="NZ_BORP01000001.1"/>
</dbReference>
<organism evidence="1 2">
    <name type="scientific">Ornithinibacillus bavariensis</name>
    <dbReference type="NCBI Taxonomy" id="545502"/>
    <lineage>
        <taxon>Bacteria</taxon>
        <taxon>Bacillati</taxon>
        <taxon>Bacillota</taxon>
        <taxon>Bacilli</taxon>
        <taxon>Bacillales</taxon>
        <taxon>Bacillaceae</taxon>
        <taxon>Ornithinibacillus</taxon>
    </lineage>
</organism>
<proteinExistence type="predicted"/>
<dbReference type="Pfam" id="PF10970">
    <property type="entry name" value="GerPE"/>
    <property type="match status" value="1"/>
</dbReference>
<gene>
    <name evidence="1" type="ORF">J43TS3_03290</name>
</gene>
<keyword evidence="2" id="KW-1185">Reference proteome</keyword>
<sequence>MLHRLVQIKEVDLNTMTFSGIFNIGDTVNFSPRSKAIAVQREGNVWNTSYDVHFHYYPIFQLPAKWIEKPIPVVSKNNHHDGIISVNCVSIQAVTQAAGIQFGGIDYINAESRIKHIRIIKQEEENMD</sequence>
<dbReference type="EMBL" id="BORP01000001">
    <property type="protein sequence ID" value="GIO25718.1"/>
    <property type="molecule type" value="Genomic_DNA"/>
</dbReference>
<evidence type="ECO:0000313" key="2">
    <source>
        <dbReference type="Proteomes" id="UP000676917"/>
    </source>
</evidence>
<reference evidence="1" key="1">
    <citation type="submission" date="2021-03" db="EMBL/GenBank/DDBJ databases">
        <title>Antimicrobial resistance genes in bacteria isolated from Japanese honey, and their potential for conferring macrolide and lincosamide resistance in the American foulbrood pathogen Paenibacillus larvae.</title>
        <authorList>
            <person name="Okamoto M."/>
            <person name="Kumagai M."/>
            <person name="Kanamori H."/>
            <person name="Takamatsu D."/>
        </authorList>
    </citation>
    <scope>NUCLEOTIDE SEQUENCE</scope>
    <source>
        <strain evidence="1">J43TS3</strain>
    </source>
</reference>
<dbReference type="AlphaFoldDB" id="A0A919X6E8"/>